<keyword evidence="1" id="KW-0805">Transcription regulation</keyword>
<name>A0ABT4D4U6_9CLOT</name>
<dbReference type="InterPro" id="IPR036721">
    <property type="entry name" value="RCK_C_sf"/>
</dbReference>
<dbReference type="SUPFAM" id="SSF46785">
    <property type="entry name" value="Winged helix' DNA-binding domain"/>
    <property type="match status" value="1"/>
</dbReference>
<evidence type="ECO:0000256" key="1">
    <source>
        <dbReference type="ARBA" id="ARBA00023015"/>
    </source>
</evidence>
<dbReference type="PANTHER" id="PTHR44846:SF1">
    <property type="entry name" value="MANNOSYL-D-GLYCERATE TRANSPORT_METABOLISM SYSTEM REPRESSOR MNGR-RELATED"/>
    <property type="match status" value="1"/>
</dbReference>
<evidence type="ECO:0000259" key="6">
    <source>
        <dbReference type="PROSITE" id="PS51202"/>
    </source>
</evidence>
<dbReference type="InterPro" id="IPR036390">
    <property type="entry name" value="WH_DNA-bd_sf"/>
</dbReference>
<dbReference type="Proteomes" id="UP001078443">
    <property type="component" value="Unassembled WGS sequence"/>
</dbReference>
<dbReference type="InterPro" id="IPR036388">
    <property type="entry name" value="WH-like_DNA-bd_sf"/>
</dbReference>
<evidence type="ECO:0000313" key="7">
    <source>
        <dbReference type="EMBL" id="MCY6485240.1"/>
    </source>
</evidence>
<evidence type="ECO:0000256" key="3">
    <source>
        <dbReference type="ARBA" id="ARBA00023163"/>
    </source>
</evidence>
<keyword evidence="2" id="KW-0238">DNA-binding</keyword>
<keyword evidence="8" id="KW-1185">Reference proteome</keyword>
<dbReference type="Gene3D" id="3.30.70.1450">
    <property type="entry name" value="Regulator of K+ conductance, C-terminal domain"/>
    <property type="match status" value="1"/>
</dbReference>
<dbReference type="SUPFAM" id="SSF116726">
    <property type="entry name" value="TrkA C-terminal domain-like"/>
    <property type="match status" value="1"/>
</dbReference>
<dbReference type="Pfam" id="PF02080">
    <property type="entry name" value="TrkA_C"/>
    <property type="match status" value="1"/>
</dbReference>
<dbReference type="RefSeq" id="WP_268041563.1">
    <property type="nucleotide sequence ID" value="NZ_JAPQER010000006.1"/>
</dbReference>
<evidence type="ECO:0000259" key="5">
    <source>
        <dbReference type="PROSITE" id="PS50949"/>
    </source>
</evidence>
<feature type="domain" description="HTH gntR-type" evidence="5">
    <location>
        <begin position="6"/>
        <end position="74"/>
    </location>
</feature>
<feature type="coiled-coil region" evidence="4">
    <location>
        <begin position="83"/>
        <end position="117"/>
    </location>
</feature>
<evidence type="ECO:0000313" key="8">
    <source>
        <dbReference type="Proteomes" id="UP001078443"/>
    </source>
</evidence>
<keyword evidence="3" id="KW-0804">Transcription</keyword>
<gene>
    <name evidence="7" type="ORF">OW763_12910</name>
</gene>
<dbReference type="SMART" id="SM00345">
    <property type="entry name" value="HTH_GNTR"/>
    <property type="match status" value="1"/>
</dbReference>
<dbReference type="PANTHER" id="PTHR44846">
    <property type="entry name" value="MANNOSYL-D-GLYCERATE TRANSPORT/METABOLISM SYSTEM REPRESSOR MNGR-RELATED"/>
    <property type="match status" value="1"/>
</dbReference>
<comment type="caution">
    <text evidence="7">The sequence shown here is derived from an EMBL/GenBank/DDBJ whole genome shotgun (WGS) entry which is preliminary data.</text>
</comment>
<dbReference type="PROSITE" id="PS50949">
    <property type="entry name" value="HTH_GNTR"/>
    <property type="match status" value="1"/>
</dbReference>
<dbReference type="Pfam" id="PF00392">
    <property type="entry name" value="GntR"/>
    <property type="match status" value="1"/>
</dbReference>
<reference evidence="7" key="1">
    <citation type="submission" date="2022-12" db="EMBL/GenBank/DDBJ databases">
        <authorList>
            <person name="Wang J."/>
        </authorList>
    </citation>
    <scope>NUCLEOTIDE SEQUENCE</scope>
    <source>
        <strain evidence="7">HY-45-18</strain>
    </source>
</reference>
<dbReference type="InterPro" id="IPR000524">
    <property type="entry name" value="Tscrpt_reg_HTH_GntR"/>
</dbReference>
<dbReference type="EMBL" id="JAPQER010000006">
    <property type="protein sequence ID" value="MCY6485240.1"/>
    <property type="molecule type" value="Genomic_DNA"/>
</dbReference>
<keyword evidence="4" id="KW-0175">Coiled coil</keyword>
<organism evidence="7 8">
    <name type="scientific">Clostridium aestuarii</name>
    <dbReference type="NCBI Taxonomy" id="338193"/>
    <lineage>
        <taxon>Bacteria</taxon>
        <taxon>Bacillati</taxon>
        <taxon>Bacillota</taxon>
        <taxon>Clostridia</taxon>
        <taxon>Eubacteriales</taxon>
        <taxon>Clostridiaceae</taxon>
        <taxon>Clostridium</taxon>
    </lineage>
</organism>
<accession>A0ABT4D4U6</accession>
<dbReference type="PROSITE" id="PS51202">
    <property type="entry name" value="RCK_C"/>
    <property type="match status" value="1"/>
</dbReference>
<protein>
    <submittedName>
        <fullName evidence="7">GntR family transcriptional regulator</fullName>
    </submittedName>
</protein>
<dbReference type="Gene3D" id="1.10.10.10">
    <property type="entry name" value="Winged helix-like DNA-binding domain superfamily/Winged helix DNA-binding domain"/>
    <property type="match status" value="1"/>
</dbReference>
<dbReference type="InterPro" id="IPR050679">
    <property type="entry name" value="Bact_HTH_transcr_reg"/>
</dbReference>
<proteinExistence type="predicted"/>
<dbReference type="InterPro" id="IPR006037">
    <property type="entry name" value="RCK_C"/>
</dbReference>
<evidence type="ECO:0000256" key="4">
    <source>
        <dbReference type="SAM" id="Coils"/>
    </source>
</evidence>
<sequence>MEKKGTPRYIKIAIDIAHRIYNNEFKVGEKLRGRSTLSSKYNVSPETIRRSVSLLQDMDAVEVSEKSGIYVKSAENAYLFIQRFNAKNNVKQIRQKIKELQKEKLSIEKELNKNLDMLLEYSIQFDTESLKDSYEIKVAENSNIIDKTIADTQFWKFTNATIISVKRGEKMYISPGPYFTFTAEDIINFICSEDNVSKVKSYIEDSVN</sequence>
<evidence type="ECO:0000256" key="2">
    <source>
        <dbReference type="ARBA" id="ARBA00023125"/>
    </source>
</evidence>
<feature type="domain" description="RCK C-terminal" evidence="6">
    <location>
        <begin position="120"/>
        <end position="205"/>
    </location>
</feature>